<dbReference type="Pfam" id="PF00753">
    <property type="entry name" value="Lactamase_B"/>
    <property type="match status" value="1"/>
</dbReference>
<dbReference type="SMART" id="SM00849">
    <property type="entry name" value="Lactamase_B"/>
    <property type="match status" value="1"/>
</dbReference>
<dbReference type="PANTHER" id="PTHR42951">
    <property type="entry name" value="METALLO-BETA-LACTAMASE DOMAIN-CONTAINING"/>
    <property type="match status" value="1"/>
</dbReference>
<dbReference type="AlphaFoldDB" id="A0A6I6JMS4"/>
<keyword evidence="2" id="KW-0378">Hydrolase</keyword>
<reference evidence="2 3" key="1">
    <citation type="submission" date="2019-11" db="EMBL/GenBank/DDBJ databases">
        <authorList>
            <person name="Zheng R.K."/>
            <person name="Sun C.M."/>
        </authorList>
    </citation>
    <scope>NUCLEOTIDE SEQUENCE [LARGE SCALE GENOMIC DNA]</scope>
    <source>
        <strain evidence="2 3">WC007</strain>
    </source>
</reference>
<gene>
    <name evidence="2" type="ORF">GM418_08640</name>
</gene>
<dbReference type="RefSeq" id="WP_158865132.1">
    <property type="nucleotide sequence ID" value="NZ_CP046401.1"/>
</dbReference>
<proteinExistence type="predicted"/>
<dbReference type="InterPro" id="IPR001279">
    <property type="entry name" value="Metallo-B-lactamas"/>
</dbReference>
<dbReference type="GO" id="GO:0016787">
    <property type="term" value="F:hydrolase activity"/>
    <property type="evidence" value="ECO:0007669"/>
    <property type="project" value="UniProtKB-KW"/>
</dbReference>
<dbReference type="Gene3D" id="3.60.15.10">
    <property type="entry name" value="Ribonuclease Z/Hydroxyacylglutathione hydrolase-like"/>
    <property type="match status" value="1"/>
</dbReference>
<keyword evidence="3" id="KW-1185">Reference proteome</keyword>
<protein>
    <submittedName>
        <fullName evidence="2">MBL fold metallo-hydrolase</fullName>
    </submittedName>
</protein>
<dbReference type="InterPro" id="IPR050855">
    <property type="entry name" value="NDM-1-like"/>
</dbReference>
<dbReference type="EMBL" id="CP046401">
    <property type="protein sequence ID" value="QGY43721.1"/>
    <property type="molecule type" value="Genomic_DNA"/>
</dbReference>
<evidence type="ECO:0000313" key="3">
    <source>
        <dbReference type="Proteomes" id="UP000428260"/>
    </source>
</evidence>
<evidence type="ECO:0000313" key="2">
    <source>
        <dbReference type="EMBL" id="QGY43721.1"/>
    </source>
</evidence>
<evidence type="ECO:0000259" key="1">
    <source>
        <dbReference type="SMART" id="SM00849"/>
    </source>
</evidence>
<feature type="domain" description="Metallo-beta-lactamase" evidence="1">
    <location>
        <begin position="13"/>
        <end position="209"/>
    </location>
</feature>
<dbReference type="SUPFAM" id="SSF56281">
    <property type="entry name" value="Metallo-hydrolase/oxidoreductase"/>
    <property type="match status" value="1"/>
</dbReference>
<dbReference type="Proteomes" id="UP000428260">
    <property type="component" value="Chromosome"/>
</dbReference>
<dbReference type="CDD" id="cd07721">
    <property type="entry name" value="yflN-like_MBL-fold"/>
    <property type="match status" value="1"/>
</dbReference>
<organism evidence="2 3">
    <name type="scientific">Maribellus comscasis</name>
    <dbReference type="NCBI Taxonomy" id="2681766"/>
    <lineage>
        <taxon>Bacteria</taxon>
        <taxon>Pseudomonadati</taxon>
        <taxon>Bacteroidota</taxon>
        <taxon>Bacteroidia</taxon>
        <taxon>Marinilabiliales</taxon>
        <taxon>Prolixibacteraceae</taxon>
        <taxon>Maribellus</taxon>
    </lineage>
</organism>
<sequence length="234" mass="26549">MTSPLIFQKRIGYSNSTLIFNGENSVLVDTGVKGNLSAFKVWFRQHNLKFSDIKLIILTHTHYDHTGNLIELKKLTGAKVLVHKNEFEHLKNGDTPIPKGQGKYPRFISALGRKFMPAFASPKPFVADWVNENEFMLNTFGIEGKIFTTPGHSAGSQSVLVDDILISGDTFVNMRNGQIFPPFADDPQILLKTWQQLFDMGVKVVYPGHGKKFKIEKAFPDFEKWSKKLKYKTI</sequence>
<dbReference type="KEGG" id="mcos:GM418_08640"/>
<accession>A0A6I6JMS4</accession>
<dbReference type="PANTHER" id="PTHR42951:SF17">
    <property type="entry name" value="METALLO-BETA-LACTAMASE DOMAIN-CONTAINING PROTEIN"/>
    <property type="match status" value="1"/>
</dbReference>
<dbReference type="InterPro" id="IPR036866">
    <property type="entry name" value="RibonucZ/Hydroxyglut_hydro"/>
</dbReference>
<name>A0A6I6JMS4_9BACT</name>